<feature type="transmembrane region" description="Helical" evidence="1">
    <location>
        <begin position="83"/>
        <end position="102"/>
    </location>
</feature>
<proteinExistence type="predicted"/>
<feature type="transmembrane region" description="Helical" evidence="1">
    <location>
        <begin position="30"/>
        <end position="47"/>
    </location>
</feature>
<dbReference type="Proteomes" id="UP001156921">
    <property type="component" value="Unassembled WGS sequence"/>
</dbReference>
<accession>A0ABQ6BKB8</accession>
<gene>
    <name evidence="2" type="ORF">GCM10007859_19200</name>
</gene>
<feature type="transmembrane region" description="Helical" evidence="1">
    <location>
        <begin position="53"/>
        <end position="71"/>
    </location>
</feature>
<comment type="caution">
    <text evidence="2">The sequence shown here is derived from an EMBL/GenBank/DDBJ whole genome shotgun (WGS) entry which is preliminary data.</text>
</comment>
<keyword evidence="1" id="KW-0472">Membrane</keyword>
<evidence type="ECO:0000313" key="3">
    <source>
        <dbReference type="Proteomes" id="UP001156921"/>
    </source>
</evidence>
<name>A0ABQ6BKB8_9CAUL</name>
<feature type="transmembrane region" description="Helical" evidence="1">
    <location>
        <begin position="6"/>
        <end position="23"/>
    </location>
</feature>
<dbReference type="EMBL" id="BSOY01000042">
    <property type="protein sequence ID" value="GLS01902.1"/>
    <property type="molecule type" value="Genomic_DNA"/>
</dbReference>
<sequence>MFVLRAAGSTLLIYALFNAAFGLNRQELPWLISAVLLTIGGISLLVAQPWSRIVVLASAAAAAAVGAISQFRTAQDVNISLESATVAWALWSALWLATAYIGSKYLSDKGVVLQEL</sequence>
<keyword evidence="1" id="KW-0812">Transmembrane</keyword>
<keyword evidence="3" id="KW-1185">Reference proteome</keyword>
<keyword evidence="1" id="KW-1133">Transmembrane helix</keyword>
<protein>
    <submittedName>
        <fullName evidence="2">Uncharacterized protein</fullName>
    </submittedName>
</protein>
<evidence type="ECO:0000256" key="1">
    <source>
        <dbReference type="SAM" id="Phobius"/>
    </source>
</evidence>
<dbReference type="RefSeq" id="WP_284222769.1">
    <property type="nucleotide sequence ID" value="NZ_BSOY01000042.1"/>
</dbReference>
<reference evidence="3" key="1">
    <citation type="journal article" date="2019" name="Int. J. Syst. Evol. Microbiol.">
        <title>The Global Catalogue of Microorganisms (GCM) 10K type strain sequencing project: providing services to taxonomists for standard genome sequencing and annotation.</title>
        <authorList>
            <consortium name="The Broad Institute Genomics Platform"/>
            <consortium name="The Broad Institute Genome Sequencing Center for Infectious Disease"/>
            <person name="Wu L."/>
            <person name="Ma J."/>
        </authorList>
    </citation>
    <scope>NUCLEOTIDE SEQUENCE [LARGE SCALE GENOMIC DNA]</scope>
    <source>
        <strain evidence="3">NBRC 110107</strain>
    </source>
</reference>
<evidence type="ECO:0000313" key="2">
    <source>
        <dbReference type="EMBL" id="GLS01902.1"/>
    </source>
</evidence>
<organism evidence="2 3">
    <name type="scientific">Brevundimonas denitrificans</name>
    <dbReference type="NCBI Taxonomy" id="1443434"/>
    <lineage>
        <taxon>Bacteria</taxon>
        <taxon>Pseudomonadati</taxon>
        <taxon>Pseudomonadota</taxon>
        <taxon>Alphaproteobacteria</taxon>
        <taxon>Caulobacterales</taxon>
        <taxon>Caulobacteraceae</taxon>
        <taxon>Brevundimonas</taxon>
    </lineage>
</organism>